<sequence length="1050" mass="114633">MHSNHPPLPAIRSARSQAKLGRDAEQVDDLPMALTSYTMAAKLAQFAMGSREFKEEGADGLVHQEIREFIQNEGRDLVERTRSLEAKMAQLELNAQRNSPVDEPVQKTAGGSISDRVRALESAGMAVGSTSKRLSRELSAPTSLTPAPMSARIPLFVPPPPVSHSATLAASAAGLSSPTSARAFVPLSALAPPSPAATPVPSSSEFRVAFPSIAEFEEDQLRVNGRTNGGTYEGGGAHAREGADAYERAAKAFPVLPLDPAPRPASTPAPALHDLLASRPTSPSRSPARSPLAPQPALPSTPTTHLSSMLPPASTSIVSASTSASTPSTSTARAPPRPEKPDLPKGSVTPAELRRLLAHSAAQILLIDVRERVEFERAHIGGPPCVCVEPSVLARPGITSDAVEDALSIAPTLELTLFKNRDKFDLVVLYDGSSELAARNSPITVLSSVIWEREFRRPTRNMPAALIGGFDAWRRDGGTITGLDAELDSGSSSARDTGLSPSSSRDAEWEREERERREREREEAVVMRTYVNGRTRSTTDSAAGRPPVPEATRPMTLAENQISSPPMSPSFPSTPITYPLLSRQPTGPSAFSSTSIAPPPQASINPSPLTRRRSDFIDQSAAVVAPLPKGSVDYPALEIRPPPVAASSGMERMDRAVPQPTAAVHHHSIAPMPPTISSDYPVLYWGDMHIGMSGLKNMGNTCYMNATIQCLSATSPFAQFFRDGSWSKAVNMLNPLGTKGAIAEAFSTLVRDMWNGQMPYITPFAFRKKICNHASQFGGSEQHDSQEFLSFLMDGLHEDLNRILHKPHHEPTSEEEAELERMPQQVASRREWAIYRMRNDSIVVDYFQGQFRNRLECLTCNRTSTTYNTFMYLSLPIPSKISKVSLYQCLDAFVAEEVLEKSDAWFCPQCKCKRKAKKQLSLSRLPPVLLIHLKRFSIKTHFTDKLDKLVEFPLKGLDLTNYMPMPLPPGADRGQDVVATDDPRTQMPPYRYDLYGVTNHFGSLSSGHYTAFVASRGQWLYCDDSRVAPSDAKDVVGRPAYVLYYKRVKT</sequence>
<reference evidence="1" key="2">
    <citation type="journal article" date="2022" name="New Phytol.">
        <title>Evolutionary transition to the ectomycorrhizal habit in the genomes of a hyperdiverse lineage of mushroom-forming fungi.</title>
        <authorList>
            <person name="Looney B."/>
            <person name="Miyauchi S."/>
            <person name="Morin E."/>
            <person name="Drula E."/>
            <person name="Courty P.E."/>
            <person name="Kohler A."/>
            <person name="Kuo A."/>
            <person name="LaButti K."/>
            <person name="Pangilinan J."/>
            <person name="Lipzen A."/>
            <person name="Riley R."/>
            <person name="Andreopoulos W."/>
            <person name="He G."/>
            <person name="Johnson J."/>
            <person name="Nolan M."/>
            <person name="Tritt A."/>
            <person name="Barry K.W."/>
            <person name="Grigoriev I.V."/>
            <person name="Nagy L.G."/>
            <person name="Hibbett D."/>
            <person name="Henrissat B."/>
            <person name="Matheny P.B."/>
            <person name="Labbe J."/>
            <person name="Martin F.M."/>
        </authorList>
    </citation>
    <scope>NUCLEOTIDE SEQUENCE</scope>
    <source>
        <strain evidence="1">EC-137</strain>
    </source>
</reference>
<proteinExistence type="predicted"/>
<name>A0ACB8QXD7_9AGAM</name>
<dbReference type="Proteomes" id="UP000814128">
    <property type="component" value="Unassembled WGS sequence"/>
</dbReference>
<protein>
    <submittedName>
        <fullName evidence="1">Uncharacterized protein</fullName>
    </submittedName>
</protein>
<reference evidence="1" key="1">
    <citation type="submission" date="2021-02" db="EMBL/GenBank/DDBJ databases">
        <authorList>
            <consortium name="DOE Joint Genome Institute"/>
            <person name="Ahrendt S."/>
            <person name="Looney B.P."/>
            <person name="Miyauchi S."/>
            <person name="Morin E."/>
            <person name="Drula E."/>
            <person name="Courty P.E."/>
            <person name="Chicoki N."/>
            <person name="Fauchery L."/>
            <person name="Kohler A."/>
            <person name="Kuo A."/>
            <person name="Labutti K."/>
            <person name="Pangilinan J."/>
            <person name="Lipzen A."/>
            <person name="Riley R."/>
            <person name="Andreopoulos W."/>
            <person name="He G."/>
            <person name="Johnson J."/>
            <person name="Barry K.W."/>
            <person name="Grigoriev I.V."/>
            <person name="Nagy L."/>
            <person name="Hibbett D."/>
            <person name="Henrissat B."/>
            <person name="Matheny P.B."/>
            <person name="Labbe J."/>
            <person name="Martin F."/>
        </authorList>
    </citation>
    <scope>NUCLEOTIDE SEQUENCE</scope>
    <source>
        <strain evidence="1">EC-137</strain>
    </source>
</reference>
<evidence type="ECO:0000313" key="1">
    <source>
        <dbReference type="EMBL" id="KAI0036203.1"/>
    </source>
</evidence>
<keyword evidence="2" id="KW-1185">Reference proteome</keyword>
<gene>
    <name evidence="1" type="ORF">K488DRAFT_76118</name>
</gene>
<organism evidence="1 2">
    <name type="scientific">Vararia minispora EC-137</name>
    <dbReference type="NCBI Taxonomy" id="1314806"/>
    <lineage>
        <taxon>Eukaryota</taxon>
        <taxon>Fungi</taxon>
        <taxon>Dikarya</taxon>
        <taxon>Basidiomycota</taxon>
        <taxon>Agaricomycotina</taxon>
        <taxon>Agaricomycetes</taxon>
        <taxon>Russulales</taxon>
        <taxon>Lachnocladiaceae</taxon>
        <taxon>Vararia</taxon>
    </lineage>
</organism>
<dbReference type="EMBL" id="MU273474">
    <property type="protein sequence ID" value="KAI0036203.1"/>
    <property type="molecule type" value="Genomic_DNA"/>
</dbReference>
<evidence type="ECO:0000313" key="2">
    <source>
        <dbReference type="Proteomes" id="UP000814128"/>
    </source>
</evidence>
<accession>A0ACB8QXD7</accession>
<comment type="caution">
    <text evidence="1">The sequence shown here is derived from an EMBL/GenBank/DDBJ whole genome shotgun (WGS) entry which is preliminary data.</text>
</comment>